<dbReference type="Pfam" id="PF11748">
    <property type="entry name" value="DUF3306"/>
    <property type="match status" value="1"/>
</dbReference>
<protein>
    <submittedName>
        <fullName evidence="2">DUF3306 domain-containing protein</fullName>
    </submittedName>
</protein>
<feature type="region of interest" description="Disordered" evidence="1">
    <location>
        <begin position="148"/>
        <end position="220"/>
    </location>
</feature>
<name>A0ABX1U924_9VIBR</name>
<evidence type="ECO:0000313" key="2">
    <source>
        <dbReference type="EMBL" id="NMR70217.1"/>
    </source>
</evidence>
<gene>
    <name evidence="2" type="ORF">HJ568_09560</name>
</gene>
<dbReference type="Proteomes" id="UP000590068">
    <property type="component" value="Unassembled WGS sequence"/>
</dbReference>
<dbReference type="RefSeq" id="WP_102455181.1">
    <property type="nucleotide sequence ID" value="NZ_JABBXC010000016.1"/>
</dbReference>
<evidence type="ECO:0000256" key="1">
    <source>
        <dbReference type="SAM" id="MobiDB-lite"/>
    </source>
</evidence>
<accession>A0ABX1U924</accession>
<dbReference type="EMBL" id="JABCJR010000015">
    <property type="protein sequence ID" value="NMR70217.1"/>
    <property type="molecule type" value="Genomic_DNA"/>
</dbReference>
<reference evidence="2 3" key="1">
    <citation type="submission" date="2020-04" db="EMBL/GenBank/DDBJ databases">
        <title>WGS-Seq of Vibrio isolated by the O'Toole Lab.</title>
        <authorList>
            <person name="Mckone K.P."/>
            <person name="Whitaker R."/>
            <person name="Sevigney J.L."/>
            <person name="Herring J.B."/>
            <person name="O'Toole G."/>
        </authorList>
    </citation>
    <scope>NUCLEOTIDE SEQUENCE [LARGE SCALE GENOMIC DNA]</scope>
    <source>
        <strain evidence="2 3">BS_02</strain>
    </source>
</reference>
<evidence type="ECO:0000313" key="3">
    <source>
        <dbReference type="Proteomes" id="UP000590068"/>
    </source>
</evidence>
<feature type="compositionally biased region" description="Acidic residues" evidence="1">
    <location>
        <begin position="61"/>
        <end position="72"/>
    </location>
</feature>
<feature type="region of interest" description="Disordered" evidence="1">
    <location>
        <begin position="46"/>
        <end position="82"/>
    </location>
</feature>
<proteinExistence type="predicted"/>
<feature type="compositionally biased region" description="Polar residues" evidence="1">
    <location>
        <begin position="49"/>
        <end position="60"/>
    </location>
</feature>
<comment type="caution">
    <text evidence="2">The sequence shown here is derived from an EMBL/GenBank/DDBJ whole genome shotgun (WGS) entry which is preliminary data.</text>
</comment>
<organism evidence="2 3">
    <name type="scientific">Vibrio breoganii</name>
    <dbReference type="NCBI Taxonomy" id="553239"/>
    <lineage>
        <taxon>Bacteria</taxon>
        <taxon>Pseudomonadati</taxon>
        <taxon>Pseudomonadota</taxon>
        <taxon>Gammaproteobacteria</taxon>
        <taxon>Vibrionales</taxon>
        <taxon>Vibrionaceae</taxon>
        <taxon>Vibrio</taxon>
    </lineage>
</organism>
<sequence length="220" mass="24827">MSRGLFERLLHKHSAPAELEEEIDNPQLEVQSETIVEEQLELDEANLESIDSSELAQQEPPSDDETEVTEVTEEQKKGNAMSALLASDVAPELKKRALRSLFFSGQFSEVDELNDYAQDFSQIKPLSADVASKLRNWTREKVEQLEELAEDLEPTDESQLLTTDEQSQERKREESDAEIEPGESQLVNKKETHPGLDNNSDEGESTLIREDATKIAKKIT</sequence>
<keyword evidence="3" id="KW-1185">Reference proteome</keyword>
<dbReference type="InterPro" id="IPR021735">
    <property type="entry name" value="DUF3306"/>
</dbReference>